<feature type="compositionally biased region" description="Polar residues" evidence="1">
    <location>
        <begin position="720"/>
        <end position="742"/>
    </location>
</feature>
<proteinExistence type="predicted"/>
<feature type="region of interest" description="Disordered" evidence="1">
    <location>
        <begin position="524"/>
        <end position="566"/>
    </location>
</feature>
<feature type="compositionally biased region" description="Polar residues" evidence="1">
    <location>
        <begin position="659"/>
        <end position="683"/>
    </location>
</feature>
<dbReference type="SUPFAM" id="SSF49313">
    <property type="entry name" value="Cadherin-like"/>
    <property type="match status" value="1"/>
</dbReference>
<dbReference type="Proteomes" id="UP000054248">
    <property type="component" value="Unassembled WGS sequence"/>
</dbReference>
<keyword evidence="2" id="KW-1133">Transmembrane helix</keyword>
<feature type="compositionally biased region" description="Basic and acidic residues" evidence="1">
    <location>
        <begin position="640"/>
        <end position="654"/>
    </location>
</feature>
<keyword evidence="3" id="KW-0732">Signal</keyword>
<keyword evidence="5" id="KW-1185">Reference proteome</keyword>
<accession>A0A0C3LB49</accession>
<evidence type="ECO:0000256" key="3">
    <source>
        <dbReference type="SAM" id="SignalP"/>
    </source>
</evidence>
<evidence type="ECO:0008006" key="6">
    <source>
        <dbReference type="Google" id="ProtNLM"/>
    </source>
</evidence>
<feature type="compositionally biased region" description="Polar residues" evidence="1">
    <location>
        <begin position="536"/>
        <end position="552"/>
    </location>
</feature>
<dbReference type="OrthoDB" id="414243at2759"/>
<feature type="signal peptide" evidence="3">
    <location>
        <begin position="1"/>
        <end position="20"/>
    </location>
</feature>
<keyword evidence="2" id="KW-0472">Membrane</keyword>
<reference evidence="4 5" key="1">
    <citation type="submission" date="2014-04" db="EMBL/GenBank/DDBJ databases">
        <authorList>
            <consortium name="DOE Joint Genome Institute"/>
            <person name="Kuo A."/>
            <person name="Girlanda M."/>
            <person name="Perotto S."/>
            <person name="Kohler A."/>
            <person name="Nagy L.G."/>
            <person name="Floudas D."/>
            <person name="Copeland A."/>
            <person name="Barry K.W."/>
            <person name="Cichocki N."/>
            <person name="Veneault-Fourrey C."/>
            <person name="LaButti K."/>
            <person name="Lindquist E.A."/>
            <person name="Lipzen A."/>
            <person name="Lundell T."/>
            <person name="Morin E."/>
            <person name="Murat C."/>
            <person name="Sun H."/>
            <person name="Tunlid A."/>
            <person name="Henrissat B."/>
            <person name="Grigoriev I.V."/>
            <person name="Hibbett D.S."/>
            <person name="Martin F."/>
            <person name="Nordberg H.P."/>
            <person name="Cantor M.N."/>
            <person name="Hua S.X."/>
        </authorList>
    </citation>
    <scope>NUCLEOTIDE SEQUENCE [LARGE SCALE GENOMIC DNA]</scope>
    <source>
        <strain evidence="4 5">MUT 4182</strain>
    </source>
</reference>
<dbReference type="HOGENOM" id="CLU_357601_0_0_1"/>
<name>A0A0C3LB49_9AGAM</name>
<keyword evidence="2" id="KW-0812">Transmembrane</keyword>
<feature type="compositionally biased region" description="Polar residues" evidence="1">
    <location>
        <begin position="451"/>
        <end position="486"/>
    </location>
</feature>
<feature type="region of interest" description="Disordered" evidence="1">
    <location>
        <begin position="756"/>
        <end position="784"/>
    </location>
</feature>
<dbReference type="InterPro" id="IPR013783">
    <property type="entry name" value="Ig-like_fold"/>
</dbReference>
<dbReference type="GO" id="GO:0005509">
    <property type="term" value="F:calcium ion binding"/>
    <property type="evidence" value="ECO:0007669"/>
    <property type="project" value="InterPro"/>
</dbReference>
<protein>
    <recommendedName>
        <fullName evidence="6">Dystroglycan-type cadherin-like domain-containing protein</fullName>
    </recommendedName>
</protein>
<evidence type="ECO:0000256" key="2">
    <source>
        <dbReference type="SAM" id="Phobius"/>
    </source>
</evidence>
<evidence type="ECO:0000313" key="4">
    <source>
        <dbReference type="EMBL" id="KIO31103.1"/>
    </source>
</evidence>
<feature type="chain" id="PRO_5002175738" description="Dystroglycan-type cadherin-like domain-containing protein" evidence="3">
    <location>
        <begin position="21"/>
        <end position="784"/>
    </location>
</feature>
<sequence length="784" mass="84737">MKPRLNGLPLILVVSGSASALSILHSLDSQLSPNSSARASISSAFSLYNAVGVRIPPRWSFSISFRPDTCTGDPEDPVVYESTDLPAWLTFDREYLTFYGVTPGESSQTQITLACHQGDAQVSQTFIVRVQAELHLQPEPLPVLVGSPRSRVSYDLQPFISTIFVEKTKLNSTQRDALSVRVGEETSWLSWDSATKTLQGVVPDSFIAIERPTNLTATLTFDLLSAKPATTSLVVTVEPYIFTNFQYPETSISGNFQLSLGQFLREPVDILNMTFQPPDTQAWMHLDRNDFLLSGTVPARSNYSKASLILSVQSPRTGRNATSTLQFKLNSIPAPHSFPVTRTTIALLVLAGVLGLALIVLTVYFVIMPRFKPRQVIKGSQTPSAEKDVHKAVPDEGFLRESSSGTADTLVQKSPVPQLESPVEPQSPWNGWLGLSKVMGLASHRGDSASPFANASSPQNPRQSASPSPQLNVLGIITSSETQSRTAAPWGPSVPKPPAGLTPQQTAEWVDNYVCKWVEEYTGEDPEGRKRRGKHSNGTSRTSQPSAGSSGASRWEGLPNSSDQPHAIASIMDPLHFRIATDSTSRNPDPSLLASLPYPSIRRSASCTNSSAVSSIVHSEISSVASWDSLDSWEMERRLHYEEPQRRGDFDPTKPARSTRPSFRSRGSQAKHSSEGQSFSAAANNHDRHTSEDVPNIVVTASTEGAAGSSGPLSRLAQEPNETASTSNGTSPDASEADNSSAFVLDGEDEVVFFPRPVGAETPGSGLARSPHLEGLSRFTRSSA</sequence>
<evidence type="ECO:0000256" key="1">
    <source>
        <dbReference type="SAM" id="MobiDB-lite"/>
    </source>
</evidence>
<dbReference type="GO" id="GO:0016020">
    <property type="term" value="C:membrane"/>
    <property type="evidence" value="ECO:0007669"/>
    <property type="project" value="InterPro"/>
</dbReference>
<reference evidence="5" key="2">
    <citation type="submission" date="2015-01" db="EMBL/GenBank/DDBJ databases">
        <title>Evolutionary Origins and Diversification of the Mycorrhizal Mutualists.</title>
        <authorList>
            <consortium name="DOE Joint Genome Institute"/>
            <consortium name="Mycorrhizal Genomics Consortium"/>
            <person name="Kohler A."/>
            <person name="Kuo A."/>
            <person name="Nagy L.G."/>
            <person name="Floudas D."/>
            <person name="Copeland A."/>
            <person name="Barry K.W."/>
            <person name="Cichocki N."/>
            <person name="Veneault-Fourrey C."/>
            <person name="LaButti K."/>
            <person name="Lindquist E.A."/>
            <person name="Lipzen A."/>
            <person name="Lundell T."/>
            <person name="Morin E."/>
            <person name="Murat C."/>
            <person name="Riley R."/>
            <person name="Ohm R."/>
            <person name="Sun H."/>
            <person name="Tunlid A."/>
            <person name="Henrissat B."/>
            <person name="Grigoriev I.V."/>
            <person name="Hibbett D.S."/>
            <person name="Martin F."/>
        </authorList>
    </citation>
    <scope>NUCLEOTIDE SEQUENCE [LARGE SCALE GENOMIC DNA]</scope>
    <source>
        <strain evidence="5">MUT 4182</strain>
    </source>
</reference>
<evidence type="ECO:0000313" key="5">
    <source>
        <dbReference type="Proteomes" id="UP000054248"/>
    </source>
</evidence>
<dbReference type="Gene3D" id="2.60.40.10">
    <property type="entry name" value="Immunoglobulins"/>
    <property type="match status" value="1"/>
</dbReference>
<dbReference type="EMBL" id="KN822966">
    <property type="protein sequence ID" value="KIO31103.1"/>
    <property type="molecule type" value="Genomic_DNA"/>
</dbReference>
<feature type="compositionally biased region" description="Polar residues" evidence="1">
    <location>
        <begin position="401"/>
        <end position="412"/>
    </location>
</feature>
<dbReference type="InterPro" id="IPR015919">
    <property type="entry name" value="Cadherin-like_sf"/>
</dbReference>
<feature type="region of interest" description="Disordered" evidence="1">
    <location>
        <begin position="640"/>
        <end position="744"/>
    </location>
</feature>
<feature type="region of interest" description="Disordered" evidence="1">
    <location>
        <begin position="446"/>
        <end position="505"/>
    </location>
</feature>
<dbReference type="AlphaFoldDB" id="A0A0C3LB49"/>
<feature type="region of interest" description="Disordered" evidence="1">
    <location>
        <begin position="395"/>
        <end position="428"/>
    </location>
</feature>
<dbReference type="STRING" id="1051891.A0A0C3LB49"/>
<dbReference type="Pfam" id="PF05345">
    <property type="entry name" value="He_PIG"/>
    <property type="match status" value="1"/>
</dbReference>
<gene>
    <name evidence="4" type="ORF">M407DRAFT_19980</name>
</gene>
<feature type="transmembrane region" description="Helical" evidence="2">
    <location>
        <begin position="345"/>
        <end position="367"/>
    </location>
</feature>
<organism evidence="4 5">
    <name type="scientific">Tulasnella calospora MUT 4182</name>
    <dbReference type="NCBI Taxonomy" id="1051891"/>
    <lineage>
        <taxon>Eukaryota</taxon>
        <taxon>Fungi</taxon>
        <taxon>Dikarya</taxon>
        <taxon>Basidiomycota</taxon>
        <taxon>Agaricomycotina</taxon>
        <taxon>Agaricomycetes</taxon>
        <taxon>Cantharellales</taxon>
        <taxon>Tulasnellaceae</taxon>
        <taxon>Tulasnella</taxon>
    </lineage>
</organism>